<comment type="caution">
    <text evidence="2">The sequence shown here is derived from an EMBL/GenBank/DDBJ whole genome shotgun (WGS) entry which is preliminary data.</text>
</comment>
<proteinExistence type="predicted"/>
<dbReference type="EMBL" id="JBEDUW010000001">
    <property type="protein sequence ID" value="KAK9951112.1"/>
    <property type="molecule type" value="Genomic_DNA"/>
</dbReference>
<protein>
    <submittedName>
        <fullName evidence="2">Uncharacterized protein</fullName>
    </submittedName>
</protein>
<organism evidence="2 3">
    <name type="scientific">Rubus argutus</name>
    <name type="common">Southern blackberry</name>
    <dbReference type="NCBI Taxonomy" id="59490"/>
    <lineage>
        <taxon>Eukaryota</taxon>
        <taxon>Viridiplantae</taxon>
        <taxon>Streptophyta</taxon>
        <taxon>Embryophyta</taxon>
        <taxon>Tracheophyta</taxon>
        <taxon>Spermatophyta</taxon>
        <taxon>Magnoliopsida</taxon>
        <taxon>eudicotyledons</taxon>
        <taxon>Gunneridae</taxon>
        <taxon>Pentapetalae</taxon>
        <taxon>rosids</taxon>
        <taxon>fabids</taxon>
        <taxon>Rosales</taxon>
        <taxon>Rosaceae</taxon>
        <taxon>Rosoideae</taxon>
        <taxon>Rosoideae incertae sedis</taxon>
        <taxon>Rubus</taxon>
    </lineage>
</organism>
<name>A0AAW1YRI0_RUBAR</name>
<evidence type="ECO:0000256" key="1">
    <source>
        <dbReference type="SAM" id="MobiDB-lite"/>
    </source>
</evidence>
<accession>A0AAW1YRI0</accession>
<dbReference type="AlphaFoldDB" id="A0AAW1YRI0"/>
<dbReference type="Proteomes" id="UP001457282">
    <property type="component" value="Unassembled WGS sequence"/>
</dbReference>
<evidence type="ECO:0000313" key="2">
    <source>
        <dbReference type="EMBL" id="KAK9951112.1"/>
    </source>
</evidence>
<feature type="region of interest" description="Disordered" evidence="1">
    <location>
        <begin position="30"/>
        <end position="77"/>
    </location>
</feature>
<gene>
    <name evidence="2" type="ORF">M0R45_006572</name>
</gene>
<feature type="compositionally biased region" description="Pro residues" evidence="1">
    <location>
        <begin position="45"/>
        <end position="59"/>
    </location>
</feature>
<sequence length="77" mass="8417">MKPITTTTAIHLIGNHNPMLHRSSFKFADHTVSAPPSSQDRFTRPRPPSPLLPCSPPRPSRASLNPATPPRLTAVSR</sequence>
<reference evidence="2 3" key="1">
    <citation type="journal article" date="2023" name="G3 (Bethesda)">
        <title>A chromosome-length genome assembly and annotation of blackberry (Rubus argutus, cv. 'Hillquist').</title>
        <authorList>
            <person name="Bruna T."/>
            <person name="Aryal R."/>
            <person name="Dudchenko O."/>
            <person name="Sargent D.J."/>
            <person name="Mead D."/>
            <person name="Buti M."/>
            <person name="Cavallini A."/>
            <person name="Hytonen T."/>
            <person name="Andres J."/>
            <person name="Pham M."/>
            <person name="Weisz D."/>
            <person name="Mascagni F."/>
            <person name="Usai G."/>
            <person name="Natali L."/>
            <person name="Bassil N."/>
            <person name="Fernandez G.E."/>
            <person name="Lomsadze A."/>
            <person name="Armour M."/>
            <person name="Olukolu B."/>
            <person name="Poorten T."/>
            <person name="Britton C."/>
            <person name="Davik J."/>
            <person name="Ashrafi H."/>
            <person name="Aiden E.L."/>
            <person name="Borodovsky M."/>
            <person name="Worthington M."/>
        </authorList>
    </citation>
    <scope>NUCLEOTIDE SEQUENCE [LARGE SCALE GENOMIC DNA]</scope>
    <source>
        <strain evidence="2">PI 553951</strain>
    </source>
</reference>
<evidence type="ECO:0000313" key="3">
    <source>
        <dbReference type="Proteomes" id="UP001457282"/>
    </source>
</evidence>
<keyword evidence="3" id="KW-1185">Reference proteome</keyword>